<feature type="coiled-coil region" evidence="1">
    <location>
        <begin position="388"/>
        <end position="489"/>
    </location>
</feature>
<feature type="coiled-coil region" evidence="1">
    <location>
        <begin position="616"/>
        <end position="657"/>
    </location>
</feature>
<keyword evidence="4" id="KW-1185">Reference proteome</keyword>
<feature type="coiled-coil region" evidence="1">
    <location>
        <begin position="148"/>
        <end position="189"/>
    </location>
</feature>
<gene>
    <name evidence="3" type="ORF">RJ640_030744</name>
</gene>
<evidence type="ECO:0000256" key="2">
    <source>
        <dbReference type="SAM" id="MobiDB-lite"/>
    </source>
</evidence>
<feature type="region of interest" description="Disordered" evidence="2">
    <location>
        <begin position="1"/>
        <end position="27"/>
    </location>
</feature>
<dbReference type="SUPFAM" id="SSF57997">
    <property type="entry name" value="Tropomyosin"/>
    <property type="match status" value="1"/>
</dbReference>
<dbReference type="EMBL" id="JAVXUO010002532">
    <property type="protein sequence ID" value="KAK2972199.1"/>
    <property type="molecule type" value="Genomic_DNA"/>
</dbReference>
<feature type="region of interest" description="Disordered" evidence="2">
    <location>
        <begin position="45"/>
        <end position="72"/>
    </location>
</feature>
<proteinExistence type="predicted"/>
<sequence>MAEDHGFEQIVEGDAADSNGESNGFSLVDAAEGQVSVSVEPLDVAQPVDSLNQEPESLPVAGTDTVKDDPNDVKAVEDGGKEDMFVDCPDELIAYDGRNTVVDNREAEEFPDIQQRLDKEDDMVETHFNASENGMHVPDLSGELEYLRNMLKKTVGEKESSAREYEEERRLLARELASLRLQLKALNGQQALFYEKDGGLVNHLANSDIGEGVTNTLLLSMAQLHDMISECSKFIKDAVDEKIRTEGTIRELHAFIYMKDQEIGELSARITELSVSQDVVSSYLNSAQDNRSRSLDRSPELEKEQHMEAAANRLLTSLSSAVNQDELFDDSIIGKMSHIEKSTLILIDKYNRFLSEIDLLRQSMTNFSSAPDAQDEVETTFFTLREELLELKRKEVHLAQKVSQLEDENRNLMEELGKNREMVQMANIASGKLRTELEQEKTRYANTKEKLSLAVTKGKALVQQRDSLKQSLAEKSSELEKCVIELQEKSRALEAAQLTNDESVRNETLVASLQEALLQRDTMLQQCKEILSDSGATEEPELMDIRERVRWLVNDKNELKGLSLEHAKTMDALSFIDLPETVLSSNLESRVSWLVESFYLAKDEAIKMQDEISRIREAANKEIDRLTSSLLAETQEKNYLQEECKDLTHKLEGITEKVHHVSMEKDQIVGMLLEASGIAMDTQEESYQPNSDMAVIIDRCFGQIKEQTRASLRSSYVEAEIFEKIQSLLYIKDQESMLYEQMLEEDILDRTEVSRLSVELVTVSQELHALKDERDTLQKSEEKAAILREKLSMAVKKGKGLVQERENMKQLLQEKNATIEKLKAESQQQESALSDFRDQINKLSTEAERIPELEADFVAMKNQRDDLERYLMESNGILERIMESLDGMILPFEFEEPVQKVKWLAEYFIECQDVKTQAEQDVQKAKGEASTLACILADSERTVKSLEDALSVEKNTVSKLAEEKREVEFAKTYFEQELQKSIEEVSSQTSKFSEILASKKSLEDALSLAEERTSVLISEKEHAQVSRAAAEMELQKVKEDVSVYTTKLAEAQQTIQSLEEAMSQVQTNVSLLAEENDKGQVGRTNLEDEIKKLKEEAESQATKFADASSTIKSLEDALSKAESTVTNLADEKKNAEQEISTLKCQLNECTQELAGTHANMENKSLELSTRLYSLQSLLKDDTLLSLLRESFEKKFASLKDMDLLLKDISDCLGGMNSNMLQTYPFIEESSSASSLFPDGLDNVVNIEGANGEAIAADGDSLMLHIGATVENFYTRNKILTANFNCFSTFLDEVIAVLLAKSQAAKDKMIVMLEQITTLRQNMNNMENYKQVQENKIGVLENNIEVLLSACTAATQELEFAVDQDVVADHQARLDRNEYDKTAEKLLSAARNVQN</sequence>
<organism evidence="3 4">
    <name type="scientific">Escallonia rubra</name>
    <dbReference type="NCBI Taxonomy" id="112253"/>
    <lineage>
        <taxon>Eukaryota</taxon>
        <taxon>Viridiplantae</taxon>
        <taxon>Streptophyta</taxon>
        <taxon>Embryophyta</taxon>
        <taxon>Tracheophyta</taxon>
        <taxon>Spermatophyta</taxon>
        <taxon>Magnoliopsida</taxon>
        <taxon>eudicotyledons</taxon>
        <taxon>Gunneridae</taxon>
        <taxon>Pentapetalae</taxon>
        <taxon>asterids</taxon>
        <taxon>campanulids</taxon>
        <taxon>Escalloniales</taxon>
        <taxon>Escalloniaceae</taxon>
        <taxon>Escallonia</taxon>
    </lineage>
</organism>
<reference evidence="3" key="1">
    <citation type="submission" date="2022-12" db="EMBL/GenBank/DDBJ databases">
        <title>Draft genome assemblies for two species of Escallonia (Escalloniales).</title>
        <authorList>
            <person name="Chanderbali A."/>
            <person name="Dervinis C."/>
            <person name="Anghel I."/>
            <person name="Soltis D."/>
            <person name="Soltis P."/>
            <person name="Zapata F."/>
        </authorList>
    </citation>
    <scope>NUCLEOTIDE SEQUENCE</scope>
    <source>
        <strain evidence="3">UCBG92.1500</strain>
        <tissue evidence="3">Leaf</tissue>
    </source>
</reference>
<evidence type="ECO:0000313" key="4">
    <source>
        <dbReference type="Proteomes" id="UP001187471"/>
    </source>
</evidence>
<dbReference type="Proteomes" id="UP001187471">
    <property type="component" value="Unassembled WGS sequence"/>
</dbReference>
<feature type="coiled-coil region" evidence="1">
    <location>
        <begin position="936"/>
        <end position="963"/>
    </location>
</feature>
<feature type="coiled-coil region" evidence="1">
    <location>
        <begin position="753"/>
        <end position="846"/>
    </location>
</feature>
<evidence type="ECO:0000256" key="1">
    <source>
        <dbReference type="SAM" id="Coils"/>
    </source>
</evidence>
<name>A0AA88QK65_9ASTE</name>
<dbReference type="Gene3D" id="1.10.287.1490">
    <property type="match status" value="1"/>
</dbReference>
<comment type="caution">
    <text evidence="3">The sequence shown here is derived from an EMBL/GenBank/DDBJ whole genome shotgun (WGS) entry which is preliminary data.</text>
</comment>
<feature type="coiled-coil region" evidence="1">
    <location>
        <begin position="1020"/>
        <end position="1152"/>
    </location>
</feature>
<feature type="non-terminal residue" evidence="3">
    <location>
        <position position="1"/>
    </location>
</feature>
<accession>A0AA88QK65</accession>
<evidence type="ECO:0000313" key="3">
    <source>
        <dbReference type="EMBL" id="KAK2972199.1"/>
    </source>
</evidence>
<protein>
    <submittedName>
        <fullName evidence="3">Uncharacterized protein</fullName>
    </submittedName>
</protein>
<feature type="coiled-coil region" evidence="1">
    <location>
        <begin position="1315"/>
        <end position="1342"/>
    </location>
</feature>
<dbReference type="PANTHER" id="PTHR43939">
    <property type="entry name" value="COILED-COIL DOMAIN-CONTAINING PROTEIN 158"/>
    <property type="match status" value="1"/>
</dbReference>
<keyword evidence="1" id="KW-0175">Coiled coil</keyword>
<dbReference type="PANTHER" id="PTHR43939:SF68">
    <property type="entry name" value="CENTROSOMAL PROTEIN OF 290 KDA-LIKE"/>
    <property type="match status" value="1"/>
</dbReference>